<dbReference type="Proteomes" id="UP001359559">
    <property type="component" value="Unassembled WGS sequence"/>
</dbReference>
<dbReference type="AlphaFoldDB" id="A0AAN9IJ72"/>
<protein>
    <submittedName>
        <fullName evidence="1">Uncharacterized protein</fullName>
    </submittedName>
</protein>
<dbReference type="EMBL" id="JAYKXN010000006">
    <property type="protein sequence ID" value="KAK7279355.1"/>
    <property type="molecule type" value="Genomic_DNA"/>
</dbReference>
<evidence type="ECO:0000313" key="1">
    <source>
        <dbReference type="EMBL" id="KAK7279355.1"/>
    </source>
</evidence>
<evidence type="ECO:0000313" key="2">
    <source>
        <dbReference type="Proteomes" id="UP001359559"/>
    </source>
</evidence>
<gene>
    <name evidence="1" type="ORF">RJT34_24404</name>
</gene>
<comment type="caution">
    <text evidence="1">The sequence shown here is derived from an EMBL/GenBank/DDBJ whole genome shotgun (WGS) entry which is preliminary data.</text>
</comment>
<name>A0AAN9IJ72_CLITE</name>
<proteinExistence type="predicted"/>
<organism evidence="1 2">
    <name type="scientific">Clitoria ternatea</name>
    <name type="common">Butterfly pea</name>
    <dbReference type="NCBI Taxonomy" id="43366"/>
    <lineage>
        <taxon>Eukaryota</taxon>
        <taxon>Viridiplantae</taxon>
        <taxon>Streptophyta</taxon>
        <taxon>Embryophyta</taxon>
        <taxon>Tracheophyta</taxon>
        <taxon>Spermatophyta</taxon>
        <taxon>Magnoliopsida</taxon>
        <taxon>eudicotyledons</taxon>
        <taxon>Gunneridae</taxon>
        <taxon>Pentapetalae</taxon>
        <taxon>rosids</taxon>
        <taxon>fabids</taxon>
        <taxon>Fabales</taxon>
        <taxon>Fabaceae</taxon>
        <taxon>Papilionoideae</taxon>
        <taxon>50 kb inversion clade</taxon>
        <taxon>NPAAA clade</taxon>
        <taxon>indigoferoid/millettioid clade</taxon>
        <taxon>Phaseoleae</taxon>
        <taxon>Clitoria</taxon>
    </lineage>
</organism>
<sequence>MFPTLGPFTITPPTTNLSPFSSSSNSIGPLTHYQIQSTQHGWSFLRPNTITAPTTLCLCVMLKISINDNHPSSRVCP</sequence>
<keyword evidence="2" id="KW-1185">Reference proteome</keyword>
<reference evidence="1 2" key="1">
    <citation type="submission" date="2024-01" db="EMBL/GenBank/DDBJ databases">
        <title>The genomes of 5 underutilized Papilionoideae crops provide insights into root nodulation and disease resistance.</title>
        <authorList>
            <person name="Yuan L."/>
        </authorList>
    </citation>
    <scope>NUCLEOTIDE SEQUENCE [LARGE SCALE GENOMIC DNA]</scope>
    <source>
        <strain evidence="1">LY-2023</strain>
        <tissue evidence="1">Leaf</tissue>
    </source>
</reference>
<accession>A0AAN9IJ72</accession>